<organism evidence="2 3">
    <name type="scientific">Bacillus safensis</name>
    <dbReference type="NCBI Taxonomy" id="561879"/>
    <lineage>
        <taxon>Bacteria</taxon>
        <taxon>Bacillati</taxon>
        <taxon>Bacillota</taxon>
        <taxon>Bacilli</taxon>
        <taxon>Bacillales</taxon>
        <taxon>Bacillaceae</taxon>
        <taxon>Bacillus</taxon>
    </lineage>
</organism>
<dbReference type="InterPro" id="IPR017946">
    <property type="entry name" value="PLC-like_Pdiesterase_TIM-brl"/>
</dbReference>
<accession>A0A5S9M179</accession>
<dbReference type="InterPro" id="IPR030395">
    <property type="entry name" value="GP_PDE_dom"/>
</dbReference>
<dbReference type="AlphaFoldDB" id="A0A5S9M179"/>
<dbReference type="Gene3D" id="3.20.20.190">
    <property type="entry name" value="Phosphatidylinositol (PI) phosphodiesterase"/>
    <property type="match status" value="1"/>
</dbReference>
<evidence type="ECO:0000259" key="1">
    <source>
        <dbReference type="PROSITE" id="PS51704"/>
    </source>
</evidence>
<proteinExistence type="predicted"/>
<dbReference type="GO" id="GO:0006629">
    <property type="term" value="P:lipid metabolic process"/>
    <property type="evidence" value="ECO:0007669"/>
    <property type="project" value="InterPro"/>
</dbReference>
<dbReference type="PROSITE" id="PS51704">
    <property type="entry name" value="GP_PDE"/>
    <property type="match status" value="1"/>
</dbReference>
<protein>
    <recommendedName>
        <fullName evidence="1">GP-PDE domain-containing protein</fullName>
    </recommendedName>
</protein>
<dbReference type="Pfam" id="PF03009">
    <property type="entry name" value="GDPD"/>
    <property type="match status" value="1"/>
</dbReference>
<dbReference type="Proteomes" id="UP000464658">
    <property type="component" value="Chromosome"/>
</dbReference>
<dbReference type="SUPFAM" id="SSF51695">
    <property type="entry name" value="PLC-like phosphodiesterases"/>
    <property type="match status" value="1"/>
</dbReference>
<evidence type="ECO:0000313" key="2">
    <source>
        <dbReference type="EMBL" id="BBP86731.1"/>
    </source>
</evidence>
<gene>
    <name evidence="2" type="ORF">BsIDN1_03490</name>
</gene>
<dbReference type="GO" id="GO:0008081">
    <property type="term" value="F:phosphoric diester hydrolase activity"/>
    <property type="evidence" value="ECO:0007669"/>
    <property type="project" value="InterPro"/>
</dbReference>
<sequence length="80" mass="9081">MTSITDDQLDFIKTYAVGVGPNFRALTPENVQQVRSHGLLLHPYTVNSEADMIRLLQYGVTGLFTNYPDVFNRVKKLHSK</sequence>
<reference evidence="2 3" key="1">
    <citation type="submission" date="2019-12" db="EMBL/GenBank/DDBJ databases">
        <title>Full genome sequence of a Bacillus safensis strain isolated from commercially available natto in Indonesia.</title>
        <authorList>
            <person name="Yoshida M."/>
            <person name="Uomi M."/>
            <person name="Waturangi D."/>
            <person name="Ekaputri J.J."/>
            <person name="Setiamarga D.H.E."/>
        </authorList>
    </citation>
    <scope>NUCLEOTIDE SEQUENCE [LARGE SCALE GENOMIC DNA]</scope>
    <source>
        <strain evidence="2 3">IDN1</strain>
    </source>
</reference>
<dbReference type="EMBL" id="AP021906">
    <property type="protein sequence ID" value="BBP86731.1"/>
    <property type="molecule type" value="Genomic_DNA"/>
</dbReference>
<evidence type="ECO:0000313" key="3">
    <source>
        <dbReference type="Proteomes" id="UP000464658"/>
    </source>
</evidence>
<feature type="domain" description="GP-PDE" evidence="1">
    <location>
        <begin position="1"/>
        <end position="75"/>
    </location>
</feature>
<name>A0A5S9M179_BACIA</name>